<protein>
    <recommendedName>
        <fullName evidence="2">DUF7721 domain-containing protein</fullName>
    </recommendedName>
</protein>
<dbReference type="Proteomes" id="UP001301958">
    <property type="component" value="Unassembled WGS sequence"/>
</dbReference>
<comment type="caution">
    <text evidence="3">The sequence shown here is derived from an EMBL/GenBank/DDBJ whole genome shotgun (WGS) entry which is preliminary data.</text>
</comment>
<organism evidence="3 4">
    <name type="scientific">Podospora fimiseda</name>
    <dbReference type="NCBI Taxonomy" id="252190"/>
    <lineage>
        <taxon>Eukaryota</taxon>
        <taxon>Fungi</taxon>
        <taxon>Dikarya</taxon>
        <taxon>Ascomycota</taxon>
        <taxon>Pezizomycotina</taxon>
        <taxon>Sordariomycetes</taxon>
        <taxon>Sordariomycetidae</taxon>
        <taxon>Sordariales</taxon>
        <taxon>Podosporaceae</taxon>
        <taxon>Podospora</taxon>
    </lineage>
</organism>
<gene>
    <name evidence="3" type="ORF">QBC38DRAFT_467224</name>
</gene>
<dbReference type="PANTHER" id="PTHR39477:SF1">
    <property type="entry name" value="BETA-FLANKING PROTEIN"/>
    <property type="match status" value="1"/>
</dbReference>
<accession>A0AAN7BYF2</accession>
<sequence length="245" mass="24758">MDFIKQAKDVYFNPPKDEDTDSDNDEDQTNLKKAAKYAAVNTSNESDDKHFFKSILTQLSDKKSSLEQEDIDEEDAITSHKSIFDPSIPTPSTTSSSLGSAAALQALKLFNASPNTPAPADPKAQNAFVGLAMAQAAKLFDQKASEGKVSEGADKNTAVLKAGELALKMYLKGNKSGGVTSGAGFGGLGAGLVGAYLSGGLGGDKEGGGGGSALGGLVNVAVAGHGGGKEGGSGGGLLGNVGKLF</sequence>
<evidence type="ECO:0000256" key="1">
    <source>
        <dbReference type="SAM" id="MobiDB-lite"/>
    </source>
</evidence>
<proteinExistence type="predicted"/>
<feature type="domain" description="DUF7721" evidence="2">
    <location>
        <begin position="31"/>
        <end position="111"/>
    </location>
</feature>
<reference evidence="3" key="1">
    <citation type="journal article" date="2023" name="Mol. Phylogenet. Evol.">
        <title>Genome-scale phylogeny and comparative genomics of the fungal order Sordariales.</title>
        <authorList>
            <person name="Hensen N."/>
            <person name="Bonometti L."/>
            <person name="Westerberg I."/>
            <person name="Brannstrom I.O."/>
            <person name="Guillou S."/>
            <person name="Cros-Aarteil S."/>
            <person name="Calhoun S."/>
            <person name="Haridas S."/>
            <person name="Kuo A."/>
            <person name="Mondo S."/>
            <person name="Pangilinan J."/>
            <person name="Riley R."/>
            <person name="LaButti K."/>
            <person name="Andreopoulos B."/>
            <person name="Lipzen A."/>
            <person name="Chen C."/>
            <person name="Yan M."/>
            <person name="Daum C."/>
            <person name="Ng V."/>
            <person name="Clum A."/>
            <person name="Steindorff A."/>
            <person name="Ohm R.A."/>
            <person name="Martin F."/>
            <person name="Silar P."/>
            <person name="Natvig D.O."/>
            <person name="Lalanne C."/>
            <person name="Gautier V."/>
            <person name="Ament-Velasquez S.L."/>
            <person name="Kruys A."/>
            <person name="Hutchinson M.I."/>
            <person name="Powell A.J."/>
            <person name="Barry K."/>
            <person name="Miller A.N."/>
            <person name="Grigoriev I.V."/>
            <person name="Debuchy R."/>
            <person name="Gladieux P."/>
            <person name="Hiltunen Thoren M."/>
            <person name="Johannesson H."/>
        </authorList>
    </citation>
    <scope>NUCLEOTIDE SEQUENCE</scope>
    <source>
        <strain evidence="3">CBS 990.96</strain>
    </source>
</reference>
<dbReference type="AlphaFoldDB" id="A0AAN7BYF2"/>
<feature type="compositionally biased region" description="Acidic residues" evidence="1">
    <location>
        <begin position="67"/>
        <end position="76"/>
    </location>
</feature>
<evidence type="ECO:0000313" key="4">
    <source>
        <dbReference type="Proteomes" id="UP001301958"/>
    </source>
</evidence>
<dbReference type="PANTHER" id="PTHR39477">
    <property type="entry name" value="CHROMOSOME 8, WHOLE GENOME SHOTGUN SEQUENCE"/>
    <property type="match status" value="1"/>
</dbReference>
<feature type="compositionally biased region" description="Low complexity" evidence="1">
    <location>
        <begin position="86"/>
        <end position="97"/>
    </location>
</feature>
<feature type="compositionally biased region" description="Acidic residues" evidence="1">
    <location>
        <begin position="18"/>
        <end position="28"/>
    </location>
</feature>
<keyword evidence="4" id="KW-1185">Reference proteome</keyword>
<dbReference type="EMBL" id="MU865294">
    <property type="protein sequence ID" value="KAK4231233.1"/>
    <property type="molecule type" value="Genomic_DNA"/>
</dbReference>
<reference evidence="3" key="2">
    <citation type="submission" date="2023-05" db="EMBL/GenBank/DDBJ databases">
        <authorList>
            <consortium name="Lawrence Berkeley National Laboratory"/>
            <person name="Steindorff A."/>
            <person name="Hensen N."/>
            <person name="Bonometti L."/>
            <person name="Westerberg I."/>
            <person name="Brannstrom I.O."/>
            <person name="Guillou S."/>
            <person name="Cros-Aarteil S."/>
            <person name="Calhoun S."/>
            <person name="Haridas S."/>
            <person name="Kuo A."/>
            <person name="Mondo S."/>
            <person name="Pangilinan J."/>
            <person name="Riley R."/>
            <person name="Labutti K."/>
            <person name="Andreopoulos B."/>
            <person name="Lipzen A."/>
            <person name="Chen C."/>
            <person name="Yanf M."/>
            <person name="Daum C."/>
            <person name="Ng V."/>
            <person name="Clum A."/>
            <person name="Ohm R."/>
            <person name="Martin F."/>
            <person name="Silar P."/>
            <person name="Natvig D."/>
            <person name="Lalanne C."/>
            <person name="Gautier V."/>
            <person name="Ament-Velasquez S.L."/>
            <person name="Kruys A."/>
            <person name="Hutchinson M.I."/>
            <person name="Powell A.J."/>
            <person name="Barry K."/>
            <person name="Miller A.N."/>
            <person name="Grigoriev I.V."/>
            <person name="Debuchy R."/>
            <person name="Gladieux P."/>
            <person name="Thoren M.H."/>
            <person name="Johannesson H."/>
        </authorList>
    </citation>
    <scope>NUCLEOTIDE SEQUENCE</scope>
    <source>
        <strain evidence="3">CBS 990.96</strain>
    </source>
</reference>
<dbReference type="InterPro" id="IPR056138">
    <property type="entry name" value="DUF7721"/>
</dbReference>
<feature type="region of interest" description="Disordered" evidence="1">
    <location>
        <begin position="61"/>
        <end position="97"/>
    </location>
</feature>
<name>A0AAN7BYF2_9PEZI</name>
<evidence type="ECO:0000313" key="3">
    <source>
        <dbReference type="EMBL" id="KAK4231233.1"/>
    </source>
</evidence>
<dbReference type="Pfam" id="PF24845">
    <property type="entry name" value="DUF7721"/>
    <property type="match status" value="1"/>
</dbReference>
<evidence type="ECO:0000259" key="2">
    <source>
        <dbReference type="Pfam" id="PF24845"/>
    </source>
</evidence>
<feature type="region of interest" description="Disordered" evidence="1">
    <location>
        <begin position="1"/>
        <end position="29"/>
    </location>
</feature>